<sequence>MGLVYYPVAIRTEQIRSIKQTGAQRILSHLLGVIKFKTTPIEKNPTTIQMIFAEKEFQSGNTIPARVKTIVPMIPKISI</sequence>
<evidence type="ECO:0000313" key="2">
    <source>
        <dbReference type="Proteomes" id="UP000245263"/>
    </source>
</evidence>
<evidence type="ECO:0000313" key="1">
    <source>
        <dbReference type="EMBL" id="BDA78895.1"/>
    </source>
</evidence>
<organism evidence="1 2">
    <name type="scientific">Leptospira kobayashii</name>
    <dbReference type="NCBI Taxonomy" id="1917830"/>
    <lineage>
        <taxon>Bacteria</taxon>
        <taxon>Pseudomonadati</taxon>
        <taxon>Spirochaetota</taxon>
        <taxon>Spirochaetia</taxon>
        <taxon>Leptospirales</taxon>
        <taxon>Leptospiraceae</taxon>
        <taxon>Leptospira</taxon>
    </lineage>
</organism>
<dbReference type="EMBL" id="AP025028">
    <property type="protein sequence ID" value="BDA78895.1"/>
    <property type="molecule type" value="Genomic_DNA"/>
</dbReference>
<accession>A0ABN6KE26</accession>
<dbReference type="Proteomes" id="UP000245263">
    <property type="component" value="Chromosome 1"/>
</dbReference>
<protein>
    <submittedName>
        <fullName evidence="1">Uncharacterized protein</fullName>
    </submittedName>
</protein>
<name>A0ABN6KE26_9LEPT</name>
<proteinExistence type="predicted"/>
<reference evidence="1 2" key="1">
    <citation type="submission" date="2021-08" db="EMBL/GenBank/DDBJ databases">
        <title>Complete genome sequence of Leptospira kobayashii strain E30.</title>
        <authorList>
            <person name="Nakao R."/>
            <person name="Nakamura S."/>
            <person name="Masuzawa T."/>
            <person name="Koizumi N."/>
        </authorList>
    </citation>
    <scope>NUCLEOTIDE SEQUENCE [LARGE SCALE GENOMIC DNA]</scope>
    <source>
        <strain evidence="1 2">E30</strain>
    </source>
</reference>
<gene>
    <name evidence="1" type="ORF">LPTSP3_g18250</name>
</gene>
<keyword evidence="2" id="KW-1185">Reference proteome</keyword>